<proteinExistence type="inferred from homology"/>
<dbReference type="PANTHER" id="PTHR22775">
    <property type="entry name" value="SORTING NEXIN"/>
    <property type="match status" value="1"/>
</dbReference>
<dbReference type="Pfam" id="PF02194">
    <property type="entry name" value="PXA"/>
    <property type="match status" value="1"/>
</dbReference>
<feature type="compositionally biased region" description="Pro residues" evidence="2">
    <location>
        <begin position="887"/>
        <end position="902"/>
    </location>
</feature>
<dbReference type="Pfam" id="PF08628">
    <property type="entry name" value="Nexin_C"/>
    <property type="match status" value="1"/>
</dbReference>
<evidence type="ECO:0000256" key="3">
    <source>
        <dbReference type="SAM" id="Phobius"/>
    </source>
</evidence>
<accession>Q4RKE9</accession>
<keyword evidence="3" id="KW-0812">Transmembrane</keyword>
<feature type="transmembrane region" description="Helical" evidence="3">
    <location>
        <begin position="6"/>
        <end position="24"/>
    </location>
</feature>
<feature type="domain" description="PX" evidence="5">
    <location>
        <begin position="663"/>
        <end position="798"/>
    </location>
</feature>
<dbReference type="OrthoDB" id="5772781at2759"/>
<dbReference type="PROSITE" id="PS51207">
    <property type="entry name" value="PXA"/>
    <property type="match status" value="1"/>
</dbReference>
<dbReference type="InterPro" id="IPR001683">
    <property type="entry name" value="PX_dom"/>
</dbReference>
<feature type="non-terminal residue" evidence="7">
    <location>
        <position position="1"/>
    </location>
</feature>
<dbReference type="KEGG" id="tng:GSTEN00032986G001"/>
<feature type="region of interest" description="Disordered" evidence="2">
    <location>
        <begin position="876"/>
        <end position="904"/>
    </location>
</feature>
<evidence type="ECO:0000259" key="5">
    <source>
        <dbReference type="PROSITE" id="PS50195"/>
    </source>
</evidence>
<dbReference type="InterPro" id="IPR003114">
    <property type="entry name" value="Phox_assoc"/>
</dbReference>
<dbReference type="Gene3D" id="3.30.1520.10">
    <property type="entry name" value="Phox-like domain"/>
    <property type="match status" value="1"/>
</dbReference>
<comment type="caution">
    <text evidence="7">The sequence shown here is derived from an EMBL/GenBank/DDBJ whole genome shotgun (WGS) entry which is preliminary data.</text>
</comment>
<dbReference type="SUPFAM" id="SSF48097">
    <property type="entry name" value="Regulator of G-protein signaling, RGS"/>
    <property type="match status" value="1"/>
</dbReference>
<reference evidence="7" key="1">
    <citation type="journal article" date="2004" name="Nature">
        <title>Genome duplication in the teleost fish Tetraodon nigroviridis reveals the early vertebrate proto-karyotype.</title>
        <authorList>
            <person name="Jaillon O."/>
            <person name="Aury J.-M."/>
            <person name="Brunet F."/>
            <person name="Petit J.-L."/>
            <person name="Stange-Thomann N."/>
            <person name="Mauceli E."/>
            <person name="Bouneau L."/>
            <person name="Fischer C."/>
            <person name="Ozouf-Costaz C."/>
            <person name="Bernot A."/>
            <person name="Nicaud S."/>
            <person name="Jaffe D."/>
            <person name="Fisher S."/>
            <person name="Lutfalla G."/>
            <person name="Dossat C."/>
            <person name="Segurens B."/>
            <person name="Dasilva C."/>
            <person name="Salanoubat M."/>
            <person name="Levy M."/>
            <person name="Boudet N."/>
            <person name="Castellano S."/>
            <person name="Anthouard V."/>
            <person name="Jubin C."/>
            <person name="Castelli V."/>
            <person name="Katinka M."/>
            <person name="Vacherie B."/>
            <person name="Biemont C."/>
            <person name="Skalli Z."/>
            <person name="Cattolico L."/>
            <person name="Poulain J."/>
            <person name="De Berardinis V."/>
            <person name="Cruaud C."/>
            <person name="Duprat S."/>
            <person name="Brottier P."/>
            <person name="Coutanceau J.-P."/>
            <person name="Gouzy J."/>
            <person name="Parra G."/>
            <person name="Lardier G."/>
            <person name="Chapple C."/>
            <person name="McKernan K.J."/>
            <person name="McEwan P."/>
            <person name="Bosak S."/>
            <person name="Kellis M."/>
            <person name="Volff J.-N."/>
            <person name="Guigo R."/>
            <person name="Zody M.C."/>
            <person name="Mesirov J."/>
            <person name="Lindblad-Toh K."/>
            <person name="Birren B."/>
            <person name="Nusbaum C."/>
            <person name="Kahn D."/>
            <person name="Robinson-Rechavi M."/>
            <person name="Laudet V."/>
            <person name="Schachter V."/>
            <person name="Quetier F."/>
            <person name="Saurin W."/>
            <person name="Scarpelli C."/>
            <person name="Wincker P."/>
            <person name="Lander E.S."/>
            <person name="Weissenbach J."/>
            <person name="Roest Crollius H."/>
        </authorList>
    </citation>
    <scope>NUCLEOTIDE SEQUENCE [LARGE SCALE GENOMIC DNA]</scope>
</reference>
<evidence type="ECO:0000259" key="4">
    <source>
        <dbReference type="PROSITE" id="PS50132"/>
    </source>
</evidence>
<dbReference type="SMART" id="SM00313">
    <property type="entry name" value="PXA"/>
    <property type="match status" value="1"/>
</dbReference>
<dbReference type="GO" id="GO:0035091">
    <property type="term" value="F:phosphatidylinositol binding"/>
    <property type="evidence" value="ECO:0007669"/>
    <property type="project" value="InterPro"/>
</dbReference>
<dbReference type="InterPro" id="IPR036305">
    <property type="entry name" value="RGS_sf"/>
</dbReference>
<evidence type="ECO:0000259" key="6">
    <source>
        <dbReference type="PROSITE" id="PS51207"/>
    </source>
</evidence>
<dbReference type="InterPro" id="IPR044926">
    <property type="entry name" value="RGS_subdomain_2"/>
</dbReference>
<feature type="non-terminal residue" evidence="7">
    <location>
        <position position="1102"/>
    </location>
</feature>
<dbReference type="InterPro" id="IPR013937">
    <property type="entry name" value="Sorting_nexin_C"/>
</dbReference>
<dbReference type="GO" id="GO:0005769">
    <property type="term" value="C:early endosome"/>
    <property type="evidence" value="ECO:0007669"/>
    <property type="project" value="TreeGrafter"/>
</dbReference>
<dbReference type="PROSITE" id="PS50195">
    <property type="entry name" value="PX"/>
    <property type="match status" value="1"/>
</dbReference>
<dbReference type="InterPro" id="IPR036871">
    <property type="entry name" value="PX_dom_sf"/>
</dbReference>
<feature type="domain" description="RGS" evidence="4">
    <location>
        <begin position="404"/>
        <end position="546"/>
    </location>
</feature>
<dbReference type="SMART" id="SM00312">
    <property type="entry name" value="PX"/>
    <property type="match status" value="1"/>
</dbReference>
<feature type="transmembrane region" description="Helical" evidence="3">
    <location>
        <begin position="29"/>
        <end position="48"/>
    </location>
</feature>
<comment type="similarity">
    <text evidence="1">Belongs to the sorting nexin family.</text>
</comment>
<reference evidence="7" key="2">
    <citation type="submission" date="2004-02" db="EMBL/GenBank/DDBJ databases">
        <authorList>
            <consortium name="Genoscope"/>
            <consortium name="Whitehead Institute Centre for Genome Research"/>
        </authorList>
    </citation>
    <scope>NUCLEOTIDE SEQUENCE</scope>
</reference>
<dbReference type="InterPro" id="IPR016137">
    <property type="entry name" value="RGS"/>
</dbReference>
<feature type="domain" description="PXA" evidence="6">
    <location>
        <begin position="94"/>
        <end position="315"/>
    </location>
</feature>
<keyword evidence="3" id="KW-1133">Transmembrane helix</keyword>
<dbReference type="EMBL" id="CAAE01015029">
    <property type="protein sequence ID" value="CAG11133.1"/>
    <property type="molecule type" value="Genomic_DNA"/>
</dbReference>
<dbReference type="PROSITE" id="PS50132">
    <property type="entry name" value="RGS"/>
    <property type="match status" value="1"/>
</dbReference>
<protein>
    <submittedName>
        <fullName evidence="7">(spotted green pufferfish) hypothetical protein</fullName>
    </submittedName>
</protein>
<dbReference type="AlphaFoldDB" id="Q4RKE9"/>
<dbReference type="SMART" id="SM00315">
    <property type="entry name" value="RGS"/>
    <property type="match status" value="1"/>
</dbReference>
<dbReference type="InterPro" id="IPR037437">
    <property type="entry name" value="SNX13_PX"/>
</dbReference>
<name>Q4RKE9_TETNG</name>
<keyword evidence="3" id="KW-0472">Membrane</keyword>
<evidence type="ECO:0000256" key="2">
    <source>
        <dbReference type="SAM" id="MobiDB-lite"/>
    </source>
</evidence>
<dbReference type="CDD" id="cd06873">
    <property type="entry name" value="PX_SNX13"/>
    <property type="match status" value="1"/>
</dbReference>
<evidence type="ECO:0000256" key="1">
    <source>
        <dbReference type="ARBA" id="ARBA00010883"/>
    </source>
</evidence>
<dbReference type="Pfam" id="PF00787">
    <property type="entry name" value="PX"/>
    <property type="match status" value="1"/>
</dbReference>
<sequence>QASLSIWGWGGLGVVLFLVTFGPFAIFYLAFYIFCFVGGGFAVTLLYGKINSEKQLEQCEQSYLPPTQVGILKTLDEMKLEMKPIKIDRRLTGSSFIDEPLQQVIQFALRDYIQYWYYTLSEDESFLLEIRQTLQNALVQFCTRSKEVDWQPYFTTRLVDDFATHLRVFRKAQDRLADREDKQRDVTEELVDSFFEAEVEMERKVCRDMVCTSRKDEEGRLASDGLLARQREAPDTKVLPFPAERCVCRVFSGFLRDLCELLLYLLLPPGDFHNKNMRYFLREVLACGVLLPLINQLSDPDYINQFVIWMIRDSSCNYEAFMNILKLTDKPTELEAVKDKVAEELQYLRSLDTAGDDINVIKNQINSLLFVKKVCETRIQRLQSGKEVDALKLAANFGKLCVIPLDHILVHNIALQFFMDFMQSAGAQAELFFWLTVEGYRVTAQQQLEAMQGWQKDGKKQPSATKALLKSAALGVYEQYLSDKVGAFHHHTGSLELSFLMAVQQICLVMQQASPRVQVDQESVVNLGEKLQKDDPTPEIFDEIQRNRGDSLNANRPTKRRFSLNDLPTLPPYLHVVLQVYDLMLHDERYYPSFKQSPLYVRMLAELDMLKEPSYRGSDDGEGESFNGSPTGSISLSLDDLSNSCHDESMHIHACISDTVADACFPGFWAAAGVCNDHGKTYALYTITVHRRTQDGSEECWKTYRRYSDFHDFHMRITEQSRSSNLWLHPTFQFENLASILKLPGKKTFNNMDRDFLEKRKKDLNAYLQLLLNPEMVKACPTLVPYVYDFLENKAYSKGKGEFARKVAGEFVCFLSNIDTFVNPLRSSMRNMSNAVKALPDSLAEGMNKVSDNMGRMSERLGQDIKQSILKVPPSHTGRAAGFQASPTPPLVSNPPQVPPLLPKSDIDPEHCRVSAQLDDNVDDNIPLRVMLLLMDEVFDLKEKNQWLRRNIKNLLQQLIRATYGDTINRKIVDHVDFLTSPEQVAEYVKKFRDSYWPNGILAETPPRRDKNIRMRTRVAAKTSLLGIMPDELKHIIGADTTRKGILRVFDMFQHQPMNRRLVYVFLEGFLETMFPQFKFPELFVKLHSRSPRILRYSQRIK</sequence>
<dbReference type="SUPFAM" id="SSF64268">
    <property type="entry name" value="PX domain"/>
    <property type="match status" value="1"/>
</dbReference>
<gene>
    <name evidence="7" type="ORF">GSTENG00032986001</name>
</gene>
<organism evidence="7">
    <name type="scientific">Tetraodon nigroviridis</name>
    <name type="common">Spotted green pufferfish</name>
    <name type="synonym">Chelonodon nigroviridis</name>
    <dbReference type="NCBI Taxonomy" id="99883"/>
    <lineage>
        <taxon>Eukaryota</taxon>
        <taxon>Metazoa</taxon>
        <taxon>Chordata</taxon>
        <taxon>Craniata</taxon>
        <taxon>Vertebrata</taxon>
        <taxon>Euteleostomi</taxon>
        <taxon>Actinopterygii</taxon>
        <taxon>Neopterygii</taxon>
        <taxon>Teleostei</taxon>
        <taxon>Neoteleostei</taxon>
        <taxon>Acanthomorphata</taxon>
        <taxon>Eupercaria</taxon>
        <taxon>Tetraodontiformes</taxon>
        <taxon>Tetradontoidea</taxon>
        <taxon>Tetraodontidae</taxon>
        <taxon>Tetraodon</taxon>
    </lineage>
</organism>
<dbReference type="Gene3D" id="1.10.167.10">
    <property type="entry name" value="Regulator of G-protein Signalling 4, domain 2"/>
    <property type="match status" value="1"/>
</dbReference>
<dbReference type="PANTHER" id="PTHR22775:SF3">
    <property type="entry name" value="SORTING NEXIN-13"/>
    <property type="match status" value="1"/>
</dbReference>
<evidence type="ECO:0000313" key="7">
    <source>
        <dbReference type="EMBL" id="CAG11133.1"/>
    </source>
</evidence>